<sequence length="126" mass="14502">MDDGFSDASSGLGDPLARLSDLGSCSSWSGSPPGSPQLEEEIDWERRCLNLQLELQKYKLHSSKVRDLLKDKKRWQSLGMAWQGKWMIYVKIISAKNTGQNNSFKHVSKRFRQRQVLEPINLFYVI</sequence>
<keyword evidence="2" id="KW-1185">Reference proteome</keyword>
<dbReference type="RefSeq" id="XP_024085513.1">
    <property type="nucleotide sequence ID" value="XM_024229745.1"/>
</dbReference>
<evidence type="ECO:0000313" key="1">
    <source>
        <dbReference type="EnsemblMetazoa" id="XP_024085513.1"/>
    </source>
</evidence>
<evidence type="ECO:0000313" key="2">
    <source>
        <dbReference type="Proteomes" id="UP000494040"/>
    </source>
</evidence>
<accession>A0A8I6SNU8</accession>
<protein>
    <submittedName>
        <fullName evidence="1">Uncharacterized protein</fullName>
    </submittedName>
</protein>
<dbReference type="Proteomes" id="UP000494040">
    <property type="component" value="Unassembled WGS sequence"/>
</dbReference>
<organism evidence="1 2">
    <name type="scientific">Cimex lectularius</name>
    <name type="common">Bed bug</name>
    <name type="synonym">Acanthia lectularia</name>
    <dbReference type="NCBI Taxonomy" id="79782"/>
    <lineage>
        <taxon>Eukaryota</taxon>
        <taxon>Metazoa</taxon>
        <taxon>Ecdysozoa</taxon>
        <taxon>Arthropoda</taxon>
        <taxon>Hexapoda</taxon>
        <taxon>Insecta</taxon>
        <taxon>Pterygota</taxon>
        <taxon>Neoptera</taxon>
        <taxon>Paraneoptera</taxon>
        <taxon>Hemiptera</taxon>
        <taxon>Heteroptera</taxon>
        <taxon>Panheteroptera</taxon>
        <taxon>Cimicomorpha</taxon>
        <taxon>Cimicidae</taxon>
        <taxon>Cimex</taxon>
    </lineage>
</organism>
<name>A0A8I6SNU8_CIMLE</name>
<proteinExistence type="predicted"/>
<dbReference type="EnsemblMetazoa" id="XM_024229745.1">
    <property type="protein sequence ID" value="XP_024085513.1"/>
    <property type="gene ID" value="LOC112126129"/>
</dbReference>
<dbReference type="GeneID" id="112126129"/>
<dbReference type="AlphaFoldDB" id="A0A8I6SNU8"/>
<reference evidence="1" key="1">
    <citation type="submission" date="2022-01" db="UniProtKB">
        <authorList>
            <consortium name="EnsemblMetazoa"/>
        </authorList>
    </citation>
    <scope>IDENTIFICATION</scope>
</reference>
<dbReference type="OrthoDB" id="7670977at2759"/>
<dbReference type="KEGG" id="clec:112126129"/>